<dbReference type="Proteomes" id="UP001161325">
    <property type="component" value="Unassembled WGS sequence"/>
</dbReference>
<feature type="transmembrane region" description="Helical" evidence="7">
    <location>
        <begin position="88"/>
        <end position="110"/>
    </location>
</feature>
<evidence type="ECO:0000256" key="3">
    <source>
        <dbReference type="ARBA" id="ARBA00022692"/>
    </source>
</evidence>
<dbReference type="Pfam" id="PF02683">
    <property type="entry name" value="DsbD_TM"/>
    <property type="match status" value="1"/>
</dbReference>
<dbReference type="GO" id="GO:0017004">
    <property type="term" value="P:cytochrome complex assembly"/>
    <property type="evidence" value="ECO:0007669"/>
    <property type="project" value="UniProtKB-KW"/>
</dbReference>
<feature type="transmembrane region" description="Helical" evidence="7">
    <location>
        <begin position="122"/>
        <end position="146"/>
    </location>
</feature>
<feature type="transmembrane region" description="Helical" evidence="7">
    <location>
        <begin position="166"/>
        <end position="188"/>
    </location>
</feature>
<organism evidence="9 10">
    <name type="scientific">Roseisolibacter agri</name>
    <dbReference type="NCBI Taxonomy" id="2014610"/>
    <lineage>
        <taxon>Bacteria</taxon>
        <taxon>Pseudomonadati</taxon>
        <taxon>Gemmatimonadota</taxon>
        <taxon>Gemmatimonadia</taxon>
        <taxon>Gemmatimonadales</taxon>
        <taxon>Gemmatimonadaceae</taxon>
        <taxon>Roseisolibacter</taxon>
    </lineage>
</organism>
<evidence type="ECO:0000256" key="6">
    <source>
        <dbReference type="ARBA" id="ARBA00023136"/>
    </source>
</evidence>
<dbReference type="PANTHER" id="PTHR31272:SF4">
    <property type="entry name" value="CYTOCHROME C-TYPE BIOGENESIS PROTEIN HI_1454-RELATED"/>
    <property type="match status" value="1"/>
</dbReference>
<evidence type="ECO:0000256" key="4">
    <source>
        <dbReference type="ARBA" id="ARBA00022748"/>
    </source>
</evidence>
<feature type="transmembrane region" description="Helical" evidence="7">
    <location>
        <begin position="6"/>
        <end position="27"/>
    </location>
</feature>
<dbReference type="InterPro" id="IPR051790">
    <property type="entry name" value="Cytochrome_c-biogenesis_DsbD"/>
</dbReference>
<dbReference type="RefSeq" id="WP_284350666.1">
    <property type="nucleotide sequence ID" value="NZ_BRXS01000004.1"/>
</dbReference>
<sequence>METSVGFIVAFTAGLLSFLSPCVLPLIPSYVTFITGLSLDDATRARRAALVHSLLFVLGFSLIFIALGAGATALGRLLIAYRGAITKIGGVLIVVFGLYLLGVFNVALFARERRVHLADKPAGYLGTVLVGIAFGAGWTPCIGPILGAIFTYNMSNPDLVRGTGLLASYSLGLAVPFVASALALQHFLDFFARIRSKLLVLSRVSGALLIVVGVLMVTNQFTRLATRLQALTPDAIYNRI</sequence>
<evidence type="ECO:0000313" key="9">
    <source>
        <dbReference type="EMBL" id="GLC26207.1"/>
    </source>
</evidence>
<name>A0AA37Q9J6_9BACT</name>
<evidence type="ECO:0000259" key="8">
    <source>
        <dbReference type="Pfam" id="PF02683"/>
    </source>
</evidence>
<keyword evidence="10" id="KW-1185">Reference proteome</keyword>
<evidence type="ECO:0000313" key="10">
    <source>
        <dbReference type="Proteomes" id="UP001161325"/>
    </source>
</evidence>
<feature type="transmembrane region" description="Helical" evidence="7">
    <location>
        <begin position="200"/>
        <end position="218"/>
    </location>
</feature>
<reference evidence="9" key="1">
    <citation type="submission" date="2022-08" db="EMBL/GenBank/DDBJ databases">
        <title>Draft genome sequencing of Roseisolibacter agri AW1220.</title>
        <authorList>
            <person name="Tobiishi Y."/>
            <person name="Tonouchi A."/>
        </authorList>
    </citation>
    <scope>NUCLEOTIDE SEQUENCE</scope>
    <source>
        <strain evidence="9">AW1220</strain>
    </source>
</reference>
<evidence type="ECO:0000256" key="2">
    <source>
        <dbReference type="ARBA" id="ARBA00006143"/>
    </source>
</evidence>
<dbReference type="PANTHER" id="PTHR31272">
    <property type="entry name" value="CYTOCHROME C-TYPE BIOGENESIS PROTEIN HI_1454-RELATED"/>
    <property type="match status" value="1"/>
</dbReference>
<dbReference type="AlphaFoldDB" id="A0AA37Q9J6"/>
<dbReference type="InterPro" id="IPR003834">
    <property type="entry name" value="Cyt_c_assmbl_TM_dom"/>
</dbReference>
<dbReference type="EMBL" id="BRXS01000004">
    <property type="protein sequence ID" value="GLC26207.1"/>
    <property type="molecule type" value="Genomic_DNA"/>
</dbReference>
<evidence type="ECO:0000256" key="1">
    <source>
        <dbReference type="ARBA" id="ARBA00004141"/>
    </source>
</evidence>
<evidence type="ECO:0000256" key="5">
    <source>
        <dbReference type="ARBA" id="ARBA00022989"/>
    </source>
</evidence>
<keyword evidence="5 7" id="KW-1133">Transmembrane helix</keyword>
<accession>A0AA37Q9J6</accession>
<keyword evidence="6 7" id="KW-0472">Membrane</keyword>
<feature type="transmembrane region" description="Helical" evidence="7">
    <location>
        <begin position="48"/>
        <end position="68"/>
    </location>
</feature>
<comment type="caution">
    <text evidence="9">The sequence shown here is derived from an EMBL/GenBank/DDBJ whole genome shotgun (WGS) entry which is preliminary data.</text>
</comment>
<feature type="domain" description="Cytochrome C biogenesis protein transmembrane" evidence="8">
    <location>
        <begin position="8"/>
        <end position="217"/>
    </location>
</feature>
<dbReference type="GO" id="GO:0016020">
    <property type="term" value="C:membrane"/>
    <property type="evidence" value="ECO:0007669"/>
    <property type="project" value="UniProtKB-SubCell"/>
</dbReference>
<keyword evidence="3 7" id="KW-0812">Transmembrane</keyword>
<evidence type="ECO:0000256" key="7">
    <source>
        <dbReference type="SAM" id="Phobius"/>
    </source>
</evidence>
<comment type="subcellular location">
    <subcellularLocation>
        <location evidence="1">Membrane</location>
        <topology evidence="1">Multi-pass membrane protein</topology>
    </subcellularLocation>
</comment>
<protein>
    <submittedName>
        <fullName evidence="9">Cytochrome C biogenesis protein CcdA</fullName>
    </submittedName>
</protein>
<gene>
    <name evidence="9" type="primary">ccdA</name>
    <name evidence="9" type="ORF">rosag_27200</name>
</gene>
<keyword evidence="4" id="KW-0201">Cytochrome c-type biogenesis</keyword>
<proteinExistence type="inferred from homology"/>
<comment type="similarity">
    <text evidence="2">Belongs to the DsbD family.</text>
</comment>